<feature type="transmembrane region" description="Helical" evidence="8">
    <location>
        <begin position="41"/>
        <end position="64"/>
    </location>
</feature>
<dbReference type="Pfam" id="PF00528">
    <property type="entry name" value="BPD_transp_1"/>
    <property type="match status" value="2"/>
</dbReference>
<feature type="transmembrane region" description="Helical" evidence="8">
    <location>
        <begin position="321"/>
        <end position="341"/>
    </location>
</feature>
<name>A0A2S0MDN5_9BURK</name>
<sequence length="577" mass="62548">MASIVDTYNSHLARSPSWRARRAALVLFSLPPRPLRALPTLLLVLLAFVLVLPVLAVGASWLQWNEVSAQILREMAATVLPEYLWVTVKLTLMVGVGVIAMGVPAAVLVTVFDFPGRRSFEWLLLLPLAMPAYVTAYAYTDFLQFSGPLQVWLRATFGLEGRLLPEVRSVGGAAWVFSFSMYPYVYLLARTALAERAPQLMEAARLLGASLPRRLMEVALPMARPAIAAGTALALMEVLADYGVSAYFGIQTFTAGIYKAWLSMDNRVAAAQLATLLLALVVVLLWLEQRAQRRLRFVGSATARASSSEARPIVLTGGRRALAWVLCLLPVLMGFVLPVAFMLRPLAADWSVLPWDRFLVWAWNSIRLGAITAALAVLAAWFIAYSVRRAPTPLRRGAAQLVALGYAVPGAVIVVGMLLPVGWVQARWPESGVGGWITVTIVGLVWAYLVRFVAVALQSMQSGYARVPRSLDESARMLGAGGLSVAARVHWPLLRRASMAGALLVFVDVMKELPATIVLRPFNTDTLAVVANQLARDERLGEAALPSLALVLVGLVPVVLLSRTLRSDTRSAGAPSG</sequence>
<dbReference type="GO" id="GO:0005886">
    <property type="term" value="C:plasma membrane"/>
    <property type="evidence" value="ECO:0007669"/>
    <property type="project" value="UniProtKB-SubCell"/>
</dbReference>
<feature type="transmembrane region" description="Helical" evidence="8">
    <location>
        <begin position="122"/>
        <end position="140"/>
    </location>
</feature>
<gene>
    <name evidence="10" type="ORF">C6570_06910</name>
</gene>
<dbReference type="GO" id="GO:0055085">
    <property type="term" value="P:transmembrane transport"/>
    <property type="evidence" value="ECO:0007669"/>
    <property type="project" value="InterPro"/>
</dbReference>
<feature type="transmembrane region" description="Helical" evidence="8">
    <location>
        <begin position="172"/>
        <end position="189"/>
    </location>
</feature>
<evidence type="ECO:0000256" key="2">
    <source>
        <dbReference type="ARBA" id="ARBA00022448"/>
    </source>
</evidence>
<feature type="transmembrane region" description="Helical" evidence="8">
    <location>
        <begin position="84"/>
        <end position="110"/>
    </location>
</feature>
<accession>A0A2S0MDN5</accession>
<comment type="similarity">
    <text evidence="8">Belongs to the binding-protein-dependent transport system permease family.</text>
</comment>
<evidence type="ECO:0000256" key="5">
    <source>
        <dbReference type="ARBA" id="ARBA00022692"/>
    </source>
</evidence>
<keyword evidence="5 8" id="KW-0812">Transmembrane</keyword>
<keyword evidence="7 8" id="KW-0472">Membrane</keyword>
<feature type="transmembrane region" description="Helical" evidence="8">
    <location>
        <begin position="226"/>
        <end position="248"/>
    </location>
</feature>
<dbReference type="AlphaFoldDB" id="A0A2S0MDN5"/>
<dbReference type="Gene3D" id="1.10.3720.10">
    <property type="entry name" value="MetI-like"/>
    <property type="match status" value="2"/>
</dbReference>
<evidence type="ECO:0000313" key="11">
    <source>
        <dbReference type="Proteomes" id="UP000239709"/>
    </source>
</evidence>
<feature type="transmembrane region" description="Helical" evidence="8">
    <location>
        <begin position="543"/>
        <end position="561"/>
    </location>
</feature>
<feature type="transmembrane region" description="Helical" evidence="8">
    <location>
        <begin position="397"/>
        <end position="421"/>
    </location>
</feature>
<organism evidence="10 11">
    <name type="scientific">Ottowia oryzae</name>
    <dbReference type="NCBI Taxonomy" id="2109914"/>
    <lineage>
        <taxon>Bacteria</taxon>
        <taxon>Pseudomonadati</taxon>
        <taxon>Pseudomonadota</taxon>
        <taxon>Betaproteobacteria</taxon>
        <taxon>Burkholderiales</taxon>
        <taxon>Comamonadaceae</taxon>
        <taxon>Ottowia</taxon>
    </lineage>
</organism>
<feature type="domain" description="ABC transmembrane type-1" evidence="9">
    <location>
        <begin position="84"/>
        <end position="286"/>
    </location>
</feature>
<dbReference type="InterPro" id="IPR035906">
    <property type="entry name" value="MetI-like_sf"/>
</dbReference>
<dbReference type="PROSITE" id="PS50928">
    <property type="entry name" value="ABC_TM1"/>
    <property type="match status" value="2"/>
</dbReference>
<keyword evidence="2 8" id="KW-0813">Transport</keyword>
<dbReference type="KEGG" id="otk:C6570_06910"/>
<keyword evidence="4" id="KW-0997">Cell inner membrane</keyword>
<dbReference type="PANTHER" id="PTHR43357:SF3">
    <property type="entry name" value="FE(3+)-TRANSPORT SYSTEM PERMEASE PROTEIN FBPB 2"/>
    <property type="match status" value="1"/>
</dbReference>
<keyword evidence="3" id="KW-1003">Cell membrane</keyword>
<dbReference type="SUPFAM" id="SSF161098">
    <property type="entry name" value="MetI-like"/>
    <property type="match status" value="2"/>
</dbReference>
<reference evidence="10 11" key="1">
    <citation type="submission" date="2018-03" db="EMBL/GenBank/DDBJ databases">
        <title>Genome sequencing of Ottowia sp.</title>
        <authorList>
            <person name="Kim S.-J."/>
            <person name="Heo J."/>
            <person name="Kwon S.-W."/>
        </authorList>
    </citation>
    <scope>NUCLEOTIDE SEQUENCE [LARGE SCALE GENOMIC DNA]</scope>
    <source>
        <strain evidence="10 11">KADR8-3</strain>
    </source>
</reference>
<protein>
    <submittedName>
        <fullName evidence="10">Iron ABC transporter permease</fullName>
    </submittedName>
</protein>
<comment type="subcellular location">
    <subcellularLocation>
        <location evidence="1">Cell inner membrane</location>
        <topology evidence="1">Multi-pass membrane protein</topology>
    </subcellularLocation>
    <subcellularLocation>
        <location evidence="8">Cell membrane</location>
        <topology evidence="8">Multi-pass membrane protein</topology>
    </subcellularLocation>
</comment>
<evidence type="ECO:0000313" key="10">
    <source>
        <dbReference type="EMBL" id="AVO34012.1"/>
    </source>
</evidence>
<dbReference type="CDD" id="cd06261">
    <property type="entry name" value="TM_PBP2"/>
    <property type="match status" value="2"/>
</dbReference>
<keyword evidence="11" id="KW-1185">Reference proteome</keyword>
<evidence type="ECO:0000256" key="3">
    <source>
        <dbReference type="ARBA" id="ARBA00022475"/>
    </source>
</evidence>
<evidence type="ECO:0000259" key="9">
    <source>
        <dbReference type="PROSITE" id="PS50928"/>
    </source>
</evidence>
<feature type="domain" description="ABC transmembrane type-1" evidence="9">
    <location>
        <begin position="362"/>
        <end position="561"/>
    </location>
</feature>
<evidence type="ECO:0000256" key="1">
    <source>
        <dbReference type="ARBA" id="ARBA00004429"/>
    </source>
</evidence>
<dbReference type="Proteomes" id="UP000239709">
    <property type="component" value="Chromosome"/>
</dbReference>
<feature type="transmembrane region" description="Helical" evidence="8">
    <location>
        <begin position="268"/>
        <end position="287"/>
    </location>
</feature>
<feature type="transmembrane region" description="Helical" evidence="8">
    <location>
        <begin position="361"/>
        <end position="385"/>
    </location>
</feature>
<keyword evidence="6 8" id="KW-1133">Transmembrane helix</keyword>
<dbReference type="EMBL" id="CP027666">
    <property type="protein sequence ID" value="AVO34012.1"/>
    <property type="molecule type" value="Genomic_DNA"/>
</dbReference>
<evidence type="ECO:0000256" key="7">
    <source>
        <dbReference type="ARBA" id="ARBA00023136"/>
    </source>
</evidence>
<evidence type="ECO:0000256" key="8">
    <source>
        <dbReference type="RuleBase" id="RU363032"/>
    </source>
</evidence>
<dbReference type="OrthoDB" id="9790211at2"/>
<dbReference type="InterPro" id="IPR000515">
    <property type="entry name" value="MetI-like"/>
</dbReference>
<evidence type="ECO:0000256" key="6">
    <source>
        <dbReference type="ARBA" id="ARBA00022989"/>
    </source>
</evidence>
<proteinExistence type="inferred from homology"/>
<evidence type="ECO:0000256" key="4">
    <source>
        <dbReference type="ARBA" id="ARBA00022519"/>
    </source>
</evidence>
<feature type="transmembrane region" description="Helical" evidence="8">
    <location>
        <begin position="433"/>
        <end position="454"/>
    </location>
</feature>
<dbReference type="PANTHER" id="PTHR43357">
    <property type="entry name" value="INNER MEMBRANE ABC TRANSPORTER PERMEASE PROTEIN YDCV"/>
    <property type="match status" value="1"/>
</dbReference>